<protein>
    <submittedName>
        <fullName evidence="1">Uncharacterized protein</fullName>
    </submittedName>
</protein>
<sequence length="475" mass="49346">MKSALTLSVAGLLASSAAGQISFTPLATVDLSVTANPANAEFIGSSPSAVAWDGADLYVGGYNGGQVQNTAIVKVTNALGSATIGPAFGIVPNTMNQRGYSGLDISPAGLAAAHDFGAATAEGITLFDTTTLAPIWMKNTRGSSGVGFDPGTPGGGPTGRGVGYPNFGSGRRLMQDTVTGADVWTTANGMLLDATQGTLWRDIDFDDTTGDVYLRQANNLVKMQRTGDNATGTATYLFDPVDRPFTNGTNVAYLDRSFQDYVVFNDRDDPNTGQQATDVIKFVTPSGAAATATWGGFAFPTSNAYYDFSWDAASGTLAILDFENRQVYLFEESFGIGMNYCAAVANSTGQAAVMSASGSLNVADNQVSLSTESLPANSFCFYIVSQTQGFVMNPGGSVGNLCVAGQVGRYVGPGQVKNSGPGGAITLGIDLTAIPSPTGFVSAVPGQSWNFQTWYRDSVMGQPVSNFSDGIQLNF</sequence>
<keyword evidence="2" id="KW-1185">Reference proteome</keyword>
<dbReference type="InterPro" id="IPR011047">
    <property type="entry name" value="Quinoprotein_ADH-like_sf"/>
</dbReference>
<dbReference type="Proteomes" id="UP000320390">
    <property type="component" value="Chromosome"/>
</dbReference>
<accession>A0A518ERP1</accession>
<dbReference type="RefSeq" id="WP_145197216.1">
    <property type="nucleotide sequence ID" value="NZ_CP036434.1"/>
</dbReference>
<proteinExistence type="predicted"/>
<dbReference type="SUPFAM" id="SSF50998">
    <property type="entry name" value="Quinoprotein alcohol dehydrogenase-like"/>
    <property type="match status" value="1"/>
</dbReference>
<dbReference type="AlphaFoldDB" id="A0A518ERP1"/>
<name>A0A518ERP1_9BACT</name>
<organism evidence="1 2">
    <name type="scientific">Saltatorellus ferox</name>
    <dbReference type="NCBI Taxonomy" id="2528018"/>
    <lineage>
        <taxon>Bacteria</taxon>
        <taxon>Pseudomonadati</taxon>
        <taxon>Planctomycetota</taxon>
        <taxon>Planctomycetia</taxon>
        <taxon>Planctomycetia incertae sedis</taxon>
        <taxon>Saltatorellus</taxon>
    </lineage>
</organism>
<dbReference type="EMBL" id="CP036434">
    <property type="protein sequence ID" value="QDV06759.1"/>
    <property type="molecule type" value="Genomic_DNA"/>
</dbReference>
<reference evidence="1 2" key="1">
    <citation type="submission" date="2019-02" db="EMBL/GenBank/DDBJ databases">
        <title>Deep-cultivation of Planctomycetes and their phenomic and genomic characterization uncovers novel biology.</title>
        <authorList>
            <person name="Wiegand S."/>
            <person name="Jogler M."/>
            <person name="Boedeker C."/>
            <person name="Pinto D."/>
            <person name="Vollmers J."/>
            <person name="Rivas-Marin E."/>
            <person name="Kohn T."/>
            <person name="Peeters S.H."/>
            <person name="Heuer A."/>
            <person name="Rast P."/>
            <person name="Oberbeckmann S."/>
            <person name="Bunk B."/>
            <person name="Jeske O."/>
            <person name="Meyerdierks A."/>
            <person name="Storesund J.E."/>
            <person name="Kallscheuer N."/>
            <person name="Luecker S."/>
            <person name="Lage O.M."/>
            <person name="Pohl T."/>
            <person name="Merkel B.J."/>
            <person name="Hornburger P."/>
            <person name="Mueller R.-W."/>
            <person name="Bruemmer F."/>
            <person name="Labrenz M."/>
            <person name="Spormann A.M."/>
            <person name="Op den Camp H."/>
            <person name="Overmann J."/>
            <person name="Amann R."/>
            <person name="Jetten M.S.M."/>
            <person name="Mascher T."/>
            <person name="Medema M.H."/>
            <person name="Devos D.P."/>
            <person name="Kaster A.-K."/>
            <person name="Ovreas L."/>
            <person name="Rohde M."/>
            <person name="Galperin M.Y."/>
            <person name="Jogler C."/>
        </authorList>
    </citation>
    <scope>NUCLEOTIDE SEQUENCE [LARGE SCALE GENOMIC DNA]</scope>
    <source>
        <strain evidence="1 2">Poly30</strain>
    </source>
</reference>
<dbReference type="OrthoDB" id="248846at2"/>
<evidence type="ECO:0000313" key="1">
    <source>
        <dbReference type="EMBL" id="QDV06759.1"/>
    </source>
</evidence>
<evidence type="ECO:0000313" key="2">
    <source>
        <dbReference type="Proteomes" id="UP000320390"/>
    </source>
</evidence>
<gene>
    <name evidence="1" type="ORF">Poly30_22740</name>
</gene>